<name>A0ABV8DRN5_9NOCA</name>
<feature type="transmembrane region" description="Helical" evidence="1">
    <location>
        <begin position="195"/>
        <end position="219"/>
    </location>
</feature>
<evidence type="ECO:0000313" key="3">
    <source>
        <dbReference type="Proteomes" id="UP001595696"/>
    </source>
</evidence>
<feature type="transmembrane region" description="Helical" evidence="1">
    <location>
        <begin position="239"/>
        <end position="264"/>
    </location>
</feature>
<dbReference type="PANTHER" id="PTHR36832">
    <property type="entry name" value="SLR1174 PROTEIN-RELATED"/>
    <property type="match status" value="1"/>
</dbReference>
<dbReference type="Pfam" id="PF06182">
    <property type="entry name" value="ABC2_membrane_6"/>
    <property type="match status" value="1"/>
</dbReference>
<dbReference type="RefSeq" id="WP_378612524.1">
    <property type="nucleotide sequence ID" value="NZ_JBHSAX010000013.1"/>
</dbReference>
<comment type="caution">
    <text evidence="2">The sequence shown here is derived from an EMBL/GenBank/DDBJ whole genome shotgun (WGS) entry which is preliminary data.</text>
</comment>
<dbReference type="PANTHER" id="PTHR36832:SF2">
    <property type="entry name" value="INTEGRAL MEMBRANE PROTEIN"/>
    <property type="match status" value="1"/>
</dbReference>
<keyword evidence="3" id="KW-1185">Reference proteome</keyword>
<reference evidence="3" key="1">
    <citation type="journal article" date="2019" name="Int. J. Syst. Evol. Microbiol.">
        <title>The Global Catalogue of Microorganisms (GCM) 10K type strain sequencing project: providing services to taxonomists for standard genome sequencing and annotation.</title>
        <authorList>
            <consortium name="The Broad Institute Genomics Platform"/>
            <consortium name="The Broad Institute Genome Sequencing Center for Infectious Disease"/>
            <person name="Wu L."/>
            <person name="Ma J."/>
        </authorList>
    </citation>
    <scope>NUCLEOTIDE SEQUENCE [LARGE SCALE GENOMIC DNA]</scope>
    <source>
        <strain evidence="3">CGMCC 4.7330</strain>
    </source>
</reference>
<keyword evidence="1" id="KW-1133">Transmembrane helix</keyword>
<gene>
    <name evidence="2" type="ORF">ACFO0B_12270</name>
</gene>
<feature type="transmembrane region" description="Helical" evidence="1">
    <location>
        <begin position="152"/>
        <end position="183"/>
    </location>
</feature>
<dbReference type="EMBL" id="JBHSAX010000013">
    <property type="protein sequence ID" value="MFC3962761.1"/>
    <property type="molecule type" value="Genomic_DNA"/>
</dbReference>
<dbReference type="InterPro" id="IPR010390">
    <property type="entry name" value="ABC-2_transporter-like"/>
</dbReference>
<protein>
    <submittedName>
        <fullName evidence="2">ABC transporter permease</fullName>
    </submittedName>
</protein>
<accession>A0ABV8DRN5</accession>
<sequence>MAGLALPGLGAATVYLRLAVAGFRRQWQYKLALFAGMFTNSVFGLLRGAVMLAAIGTAGSFGGYDAGSIGAYVWISQALLGAVLFTDSGLELGERVRSGDIAVDFLRPVDLQLATLAGDLGRATCTLLPRGLPTLAVGALVYGGLDLPNTPVAYLLGIVSVLLGTAISSLALFVTAMIGFWVVETRGLRTLHQVLGSFLAGLFVPVHLFPGWLGAIAAATPFPSVLQAPVDVLSGRVTGSAALAVVGVQVFWALVMAALGQALLAAGRRKLEVQGG</sequence>
<organism evidence="2 3">
    <name type="scientific">Nocardia jiangsuensis</name>
    <dbReference type="NCBI Taxonomy" id="1691563"/>
    <lineage>
        <taxon>Bacteria</taxon>
        <taxon>Bacillati</taxon>
        <taxon>Actinomycetota</taxon>
        <taxon>Actinomycetes</taxon>
        <taxon>Mycobacteriales</taxon>
        <taxon>Nocardiaceae</taxon>
        <taxon>Nocardia</taxon>
    </lineage>
</organism>
<keyword evidence="1" id="KW-0472">Membrane</keyword>
<dbReference type="Proteomes" id="UP001595696">
    <property type="component" value="Unassembled WGS sequence"/>
</dbReference>
<feature type="transmembrane region" description="Helical" evidence="1">
    <location>
        <begin position="31"/>
        <end position="54"/>
    </location>
</feature>
<proteinExistence type="predicted"/>
<evidence type="ECO:0000313" key="2">
    <source>
        <dbReference type="EMBL" id="MFC3962761.1"/>
    </source>
</evidence>
<keyword evidence="1" id="KW-0812">Transmembrane</keyword>
<evidence type="ECO:0000256" key="1">
    <source>
        <dbReference type="SAM" id="Phobius"/>
    </source>
</evidence>